<dbReference type="FunFam" id="3.30.360.10:FF:000014">
    <property type="entry name" value="N-acetyl-gamma-glutamyl-phosphate reductase"/>
    <property type="match status" value="1"/>
</dbReference>
<dbReference type="InterPro" id="IPR058924">
    <property type="entry name" value="AGPR_dimerisation_dom"/>
</dbReference>
<comment type="function">
    <text evidence="7">Catalyzes the NADPH-dependent reduction of N-acetyl-5-glutamyl phosphate to yield N-acetyl-L-glutamate 5-semialdehyde.</text>
</comment>
<evidence type="ECO:0000256" key="1">
    <source>
        <dbReference type="ARBA" id="ARBA00004862"/>
    </source>
</evidence>
<proteinExistence type="inferred from homology"/>
<dbReference type="GO" id="GO:0006526">
    <property type="term" value="P:L-arginine biosynthetic process"/>
    <property type="evidence" value="ECO:0007669"/>
    <property type="project" value="UniProtKB-UniRule"/>
</dbReference>
<reference evidence="10 11" key="2">
    <citation type="journal article" date="2010" name="Stand. Genomic Sci.">
        <title>Complete genome sequence of Syntrophothermus lipocalidus type strain (TGB-C1).</title>
        <authorList>
            <person name="Djao O.D."/>
            <person name="Zhang X."/>
            <person name="Lucas S."/>
            <person name="Lapidus A."/>
            <person name="Del Rio T.G."/>
            <person name="Nolan M."/>
            <person name="Tice H."/>
            <person name="Cheng J.F."/>
            <person name="Han C."/>
            <person name="Tapia R."/>
            <person name="Goodwin L."/>
            <person name="Pitluck S."/>
            <person name="Liolios K."/>
            <person name="Ivanova N."/>
            <person name="Mavromatis K."/>
            <person name="Mikhailova N."/>
            <person name="Ovchinnikova G."/>
            <person name="Pati A."/>
            <person name="Brambilla E."/>
            <person name="Chen A."/>
            <person name="Palaniappan K."/>
            <person name="Land M."/>
            <person name="Hauser L."/>
            <person name="Chang Y.J."/>
            <person name="Jeffries C.D."/>
            <person name="Rohde M."/>
            <person name="Sikorski J."/>
            <person name="Spring S."/>
            <person name="Goker M."/>
            <person name="Detter J.C."/>
            <person name="Woyke T."/>
            <person name="Bristow J."/>
            <person name="Eisen J.A."/>
            <person name="Markowitz V."/>
            <person name="Hugenholtz P."/>
            <person name="Kyrpides N.C."/>
            <person name="Klenk H.P."/>
        </authorList>
    </citation>
    <scope>NUCLEOTIDE SEQUENCE [LARGE SCALE GENOMIC DNA]</scope>
    <source>
        <strain evidence="11">DSM 12680 / TGB-C1</strain>
    </source>
</reference>
<dbReference type="PANTHER" id="PTHR32338:SF10">
    <property type="entry name" value="N-ACETYL-GAMMA-GLUTAMYL-PHOSPHATE REDUCTASE, CHLOROPLASTIC-RELATED"/>
    <property type="match status" value="1"/>
</dbReference>
<comment type="catalytic activity">
    <reaction evidence="6 7">
        <text>N-acetyl-L-glutamate 5-semialdehyde + phosphate + NADP(+) = N-acetyl-L-glutamyl 5-phosphate + NADPH + H(+)</text>
        <dbReference type="Rhea" id="RHEA:21588"/>
        <dbReference type="ChEBI" id="CHEBI:15378"/>
        <dbReference type="ChEBI" id="CHEBI:29123"/>
        <dbReference type="ChEBI" id="CHEBI:43474"/>
        <dbReference type="ChEBI" id="CHEBI:57783"/>
        <dbReference type="ChEBI" id="CHEBI:57936"/>
        <dbReference type="ChEBI" id="CHEBI:58349"/>
        <dbReference type="EC" id="1.2.1.38"/>
    </reaction>
</comment>
<accession>D7CJG5</accession>
<evidence type="ECO:0000256" key="3">
    <source>
        <dbReference type="ARBA" id="ARBA00022605"/>
    </source>
</evidence>
<dbReference type="InterPro" id="IPR050085">
    <property type="entry name" value="AGPR"/>
</dbReference>
<dbReference type="InterPro" id="IPR023013">
    <property type="entry name" value="AGPR_AS"/>
</dbReference>
<dbReference type="Gene3D" id="3.40.50.720">
    <property type="entry name" value="NAD(P)-binding Rossmann-like Domain"/>
    <property type="match status" value="1"/>
</dbReference>
<dbReference type="Pfam" id="PF01118">
    <property type="entry name" value="Semialdhyde_dh"/>
    <property type="match status" value="1"/>
</dbReference>
<dbReference type="UniPathway" id="UPA00068">
    <property type="reaction ID" value="UER00108"/>
</dbReference>
<dbReference type="eggNOG" id="COG0002">
    <property type="taxonomic scope" value="Bacteria"/>
</dbReference>
<dbReference type="PANTHER" id="PTHR32338">
    <property type="entry name" value="N-ACETYL-GAMMA-GLUTAMYL-PHOSPHATE REDUCTASE, CHLOROPLASTIC-RELATED-RELATED"/>
    <property type="match status" value="1"/>
</dbReference>
<sequence>MIPVGIIGDGYTAAELVRVLSRHRRARVATVFSTENIDKGFAEVYPHLLRFSEVICEKADIDKLKRECQVVFLALPHGLSAPIVRELIGSGVRCIDLGADFRLKDPKIYEEYYEVTHEAPELLDVAVYGLPEIYREKIRGTMIVANPGCFPTGAILALAPLLKEGLVETENIVIDSKTGVSGAGRSLKLASHFCEVNEGVKAYSVGSHRHAPEIAQELSFAAGQEVEITFTPHLIPMSRGILTTAYVKLRPGVTEEQVRQAFADQYADEHFVRVLPEGTYPHTRWVYGSNFVDIGIFVDDKKRRAIIISAIDNLNKGASGQAVQNFNIMFGLEETEALDFAGIFP</sequence>
<protein>
    <recommendedName>
        <fullName evidence="7">N-acetyl-gamma-glutamyl-phosphate reductase</fullName>
        <shortName evidence="7">AGPR</shortName>
        <ecNumber evidence="7">1.2.1.38</ecNumber>
    </recommendedName>
    <alternativeName>
        <fullName evidence="7">N-acetyl-glutamate semialdehyde dehydrogenase</fullName>
        <shortName evidence="7">NAGSA dehydrogenase</shortName>
    </alternativeName>
</protein>
<dbReference type="RefSeq" id="WP_013176322.1">
    <property type="nucleotide sequence ID" value="NC_014220.1"/>
</dbReference>
<evidence type="ECO:0000259" key="9">
    <source>
        <dbReference type="SMART" id="SM00859"/>
    </source>
</evidence>
<dbReference type="HOGENOM" id="CLU_006384_0_1_9"/>
<dbReference type="STRING" id="643648.Slip_2178"/>
<keyword evidence="3 7" id="KW-0028">Amino-acid biosynthesis</keyword>
<dbReference type="SUPFAM" id="SSF51735">
    <property type="entry name" value="NAD(P)-binding Rossmann-fold domains"/>
    <property type="match status" value="1"/>
</dbReference>
<dbReference type="InterPro" id="IPR000706">
    <property type="entry name" value="AGPR_type-1"/>
</dbReference>
<dbReference type="Proteomes" id="UP000000378">
    <property type="component" value="Chromosome"/>
</dbReference>
<dbReference type="EC" id="1.2.1.38" evidence="7"/>
<evidence type="ECO:0000313" key="10">
    <source>
        <dbReference type="EMBL" id="ADI02920.1"/>
    </source>
</evidence>
<evidence type="ECO:0000256" key="2">
    <source>
        <dbReference type="ARBA" id="ARBA00022571"/>
    </source>
</evidence>
<comment type="pathway">
    <text evidence="1 7">Amino-acid biosynthesis; L-arginine biosynthesis; N(2)-acetyl-L-ornithine from L-glutamate: step 3/4.</text>
</comment>
<dbReference type="NCBIfam" id="TIGR01850">
    <property type="entry name" value="argC"/>
    <property type="match status" value="1"/>
</dbReference>
<comment type="similarity">
    <text evidence="7">Belongs to the NAGSA dehydrogenase family. Type 1 subfamily.</text>
</comment>
<evidence type="ECO:0000256" key="7">
    <source>
        <dbReference type="HAMAP-Rule" id="MF_00150"/>
    </source>
</evidence>
<evidence type="ECO:0000256" key="6">
    <source>
        <dbReference type="ARBA" id="ARBA00050557"/>
    </source>
</evidence>
<keyword evidence="2 7" id="KW-0055">Arginine biosynthesis</keyword>
<evidence type="ECO:0000256" key="5">
    <source>
        <dbReference type="ARBA" id="ARBA00023002"/>
    </source>
</evidence>
<feature type="domain" description="Semialdehyde dehydrogenase NAD-binding" evidence="9">
    <location>
        <begin position="3"/>
        <end position="141"/>
    </location>
</feature>
<evidence type="ECO:0000256" key="8">
    <source>
        <dbReference type="PROSITE-ProRule" id="PRU10010"/>
    </source>
</evidence>
<comment type="subcellular location">
    <subcellularLocation>
        <location evidence="7">Cytoplasm</location>
    </subcellularLocation>
</comment>
<dbReference type="CDD" id="cd17895">
    <property type="entry name" value="AGPR_1_N"/>
    <property type="match status" value="1"/>
</dbReference>
<dbReference type="InterPro" id="IPR036291">
    <property type="entry name" value="NAD(P)-bd_dom_sf"/>
</dbReference>
<dbReference type="InterPro" id="IPR000534">
    <property type="entry name" value="Semialdehyde_DH_NAD-bd"/>
</dbReference>
<dbReference type="KEGG" id="slp:Slip_2178"/>
<dbReference type="GO" id="GO:0005737">
    <property type="term" value="C:cytoplasm"/>
    <property type="evidence" value="ECO:0007669"/>
    <property type="project" value="UniProtKB-SubCell"/>
</dbReference>
<reference evidence="11" key="1">
    <citation type="journal article" date="2010" name="Stand. Genomic Sci.">
        <title>Complete genome sequence of Syntrophothermus lipocalidus type strain (TGB-C1T).</title>
        <authorList>
            <consortium name="US DOE Joint Genome Institute (JGI-PGF)"/>
            <person name="Djao O."/>
            <person name="Zhang X."/>
            <person name="Lucas S."/>
            <person name="Lapidus A."/>
            <person name="Glavina Del Rio T."/>
            <person name="Nolan M."/>
            <person name="Tice H."/>
            <person name="Cheng J."/>
            <person name="Han C."/>
            <person name="Tapia R."/>
            <person name="Goodwin L."/>
            <person name="Pitluck S."/>
            <person name="Liolios K."/>
            <person name="Ivanova N."/>
            <person name="Mavromatis K."/>
            <person name="Mikhailova N."/>
            <person name="Ovchinnikova G."/>
            <person name="Pati A."/>
            <person name="Brambilla E."/>
            <person name="Chen A."/>
            <person name="Palaniappan K."/>
            <person name="Land M."/>
            <person name="Hauser L."/>
            <person name="Chang Y."/>
            <person name="Jeffries C."/>
            <person name="Rohde M."/>
            <person name="Sikorski J."/>
            <person name="Spring S."/>
            <person name="Goker M."/>
            <person name="Detter J."/>
            <person name="Woyke T."/>
            <person name="Bristow J."/>
            <person name="Eisen J."/>
            <person name="Markowitz V."/>
            <person name="Hugenholtz P."/>
            <person name="Kyrpides N."/>
            <person name="Klenk H."/>
        </authorList>
    </citation>
    <scope>NUCLEOTIDE SEQUENCE [LARGE SCALE GENOMIC DNA]</scope>
    <source>
        <strain evidence="11">DSM 12680 / TGB-C1</strain>
    </source>
</reference>
<dbReference type="AlphaFoldDB" id="D7CJG5"/>
<dbReference type="Pfam" id="PF22698">
    <property type="entry name" value="Semialdhyde_dhC_1"/>
    <property type="match status" value="1"/>
</dbReference>
<evidence type="ECO:0000256" key="4">
    <source>
        <dbReference type="ARBA" id="ARBA00022857"/>
    </source>
</evidence>
<evidence type="ECO:0000313" key="11">
    <source>
        <dbReference type="Proteomes" id="UP000000378"/>
    </source>
</evidence>
<dbReference type="GO" id="GO:0003942">
    <property type="term" value="F:N-acetyl-gamma-glutamyl-phosphate reductase activity"/>
    <property type="evidence" value="ECO:0007669"/>
    <property type="project" value="UniProtKB-UniRule"/>
</dbReference>
<dbReference type="SUPFAM" id="SSF55347">
    <property type="entry name" value="Glyceraldehyde-3-phosphate dehydrogenase-like, C-terminal domain"/>
    <property type="match status" value="1"/>
</dbReference>
<gene>
    <name evidence="7" type="primary">argC</name>
    <name evidence="10" type="ordered locus">Slip_2178</name>
</gene>
<dbReference type="EMBL" id="CP002048">
    <property type="protein sequence ID" value="ADI02920.1"/>
    <property type="molecule type" value="Genomic_DNA"/>
</dbReference>
<dbReference type="CDD" id="cd23934">
    <property type="entry name" value="AGPR_1_C"/>
    <property type="match status" value="1"/>
</dbReference>
<keyword evidence="11" id="KW-1185">Reference proteome</keyword>
<organism evidence="10 11">
    <name type="scientific">Syntrophothermus lipocalidus (strain DSM 12680 / TGB-C1)</name>
    <dbReference type="NCBI Taxonomy" id="643648"/>
    <lineage>
        <taxon>Bacteria</taxon>
        <taxon>Bacillati</taxon>
        <taxon>Bacillota</taxon>
        <taxon>Clostridia</taxon>
        <taxon>Eubacteriales</taxon>
        <taxon>Syntrophomonadaceae</taxon>
        <taxon>Syntrophothermus</taxon>
    </lineage>
</organism>
<dbReference type="HAMAP" id="MF_00150">
    <property type="entry name" value="ArgC_type1"/>
    <property type="match status" value="1"/>
</dbReference>
<dbReference type="Gene3D" id="3.30.360.10">
    <property type="entry name" value="Dihydrodipicolinate Reductase, domain 2"/>
    <property type="match status" value="1"/>
</dbReference>
<keyword evidence="5 7" id="KW-0560">Oxidoreductase</keyword>
<feature type="active site" evidence="7 8">
    <location>
        <position position="149"/>
    </location>
</feature>
<name>D7CJG5_SYNLT</name>
<dbReference type="OrthoDB" id="9801289at2"/>
<dbReference type="GO" id="GO:0070401">
    <property type="term" value="F:NADP+ binding"/>
    <property type="evidence" value="ECO:0007669"/>
    <property type="project" value="InterPro"/>
</dbReference>
<dbReference type="GO" id="GO:0051287">
    <property type="term" value="F:NAD binding"/>
    <property type="evidence" value="ECO:0007669"/>
    <property type="project" value="InterPro"/>
</dbReference>
<dbReference type="SMART" id="SM00859">
    <property type="entry name" value="Semialdhyde_dh"/>
    <property type="match status" value="1"/>
</dbReference>
<dbReference type="PROSITE" id="PS01224">
    <property type="entry name" value="ARGC"/>
    <property type="match status" value="1"/>
</dbReference>
<keyword evidence="4 7" id="KW-0521">NADP</keyword>
<keyword evidence="7" id="KW-0963">Cytoplasm</keyword>